<dbReference type="GO" id="GO:0003723">
    <property type="term" value="F:RNA binding"/>
    <property type="evidence" value="ECO:0007669"/>
    <property type="project" value="TreeGrafter"/>
</dbReference>
<dbReference type="PANTHER" id="PTHR45904:SF2">
    <property type="entry name" value="TRNA (URACIL-5-)-METHYLTRANSFERASE HOMOLOG A"/>
    <property type="match status" value="1"/>
</dbReference>
<evidence type="ECO:0000256" key="4">
    <source>
        <dbReference type="PROSITE-ProRule" id="PRU01024"/>
    </source>
</evidence>
<dbReference type="PROSITE" id="PS51687">
    <property type="entry name" value="SAM_MT_RNA_M5U"/>
    <property type="match status" value="1"/>
</dbReference>
<name>A0A061J9P4_TRYRA</name>
<evidence type="ECO:0000256" key="2">
    <source>
        <dbReference type="ARBA" id="ARBA00022679"/>
    </source>
</evidence>
<evidence type="ECO:0008006" key="7">
    <source>
        <dbReference type="Google" id="ProtNLM"/>
    </source>
</evidence>
<dbReference type="GO" id="GO:0008173">
    <property type="term" value="F:RNA methyltransferase activity"/>
    <property type="evidence" value="ECO:0007669"/>
    <property type="project" value="InterPro"/>
</dbReference>
<comment type="similarity">
    <text evidence="4">Belongs to the class I-like SAM-binding methyltransferase superfamily. RNA M5U methyltransferase family.</text>
</comment>
<feature type="binding site" evidence="4">
    <location>
        <position position="430"/>
    </location>
    <ligand>
        <name>S-adenosyl-L-methionine</name>
        <dbReference type="ChEBI" id="CHEBI:59789"/>
    </ligand>
</feature>
<dbReference type="Pfam" id="PF05958">
    <property type="entry name" value="tRNA_U5-meth_tr"/>
    <property type="match status" value="1"/>
</dbReference>
<evidence type="ECO:0000313" key="5">
    <source>
        <dbReference type="EMBL" id="ESL10007.1"/>
    </source>
</evidence>
<dbReference type="SUPFAM" id="SSF53335">
    <property type="entry name" value="S-adenosyl-L-methionine-dependent methyltransferases"/>
    <property type="match status" value="1"/>
</dbReference>
<comment type="caution">
    <text evidence="5">The sequence shown here is derived from an EMBL/GenBank/DDBJ whole genome shotgun (WGS) entry which is preliminary data.</text>
</comment>
<sequence length="569" mass="62644">MGIESHESEEEKPRGPMDDVVLREHSNENLLKFDTHDNYSTTSVIKKMIMKSLPPPKTNAPPQPLFNGLLRMGKNPNTPLLFMAFQTPEDSATAAELLRGMLFRGKKQWRELPVTQRDLQLTHKGNIRKRSRDSESLGQSKVSQWEGCAMEEQLSRKKMHCLQVMKAIVPRGGKHEELFAGIHASPELTGYRNHVQLSFGYTEDAEPSIGFMKGAMVEGTCAIDSAVERDIVTVHPVAKAVAQAVMSVYHVFSPPEKGGLVVFDKVRQQGFWRKLQVRHNVRGEVMVDIELDIDSAEASVVNDVKVQLTDALLSDALKRKLRTVSGKDTAAVVSAQYHHGTGMISSPLEDVPRHILFGTSTLTESLAGLQFELSPTSFFQVNTAGMELLLHETAKVAALSSTTTLLDLCCGTGTIGLTLAKYVKQVIGIELVESAVRDARRNAESNNITNVAFHGGRVEHLLPDIINALPAEDKTDIVAILDPPRAGVTPTVLKWIRGTQTIRRVVYISCEQKALERDCPPLTKPTTKAYRGLPFGVVAGFAVDLFPHTPHVEMVAVLARLEDETGDAE</sequence>
<keyword evidence="1 4" id="KW-0489">Methyltransferase</keyword>
<reference evidence="5 6" key="1">
    <citation type="submission" date="2013-07" db="EMBL/GenBank/DDBJ databases">
        <authorList>
            <person name="Stoco P.H."/>
            <person name="Wagner G."/>
            <person name="Gerber A."/>
            <person name="Zaha A."/>
            <person name="Thompson C."/>
            <person name="Bartholomeu D.C."/>
            <person name="Luckemeyer D.D."/>
            <person name="Bahia D."/>
            <person name="Loreto E."/>
            <person name="Prestes E.B."/>
            <person name="Lima F.M."/>
            <person name="Rodrigues-Luiz G."/>
            <person name="Vallejo G.A."/>
            <person name="Filho J.F."/>
            <person name="Monteiro K.M."/>
            <person name="Tyler K.M."/>
            <person name="de Almeida L.G."/>
            <person name="Ortiz M.F."/>
            <person name="Siervo M.A."/>
            <person name="de Moraes M.H."/>
            <person name="Cunha O.L."/>
            <person name="Mendonca-Neto R."/>
            <person name="Silva R."/>
            <person name="Teixeira S.M."/>
            <person name="Murta S.M."/>
            <person name="Sincero T.C."/>
            <person name="Mendes T.A."/>
            <person name="Urmenyi T.P."/>
            <person name="Silva V.G."/>
            <person name="da Rocha W.D."/>
            <person name="Andersson B."/>
            <person name="Romanha A.J."/>
            <person name="Steindel M."/>
            <person name="de Vasconcelos A.T."/>
            <person name="Grisard E.C."/>
        </authorList>
    </citation>
    <scope>NUCLEOTIDE SEQUENCE [LARGE SCALE GENOMIC DNA]</scope>
    <source>
        <strain evidence="5 6">SC58</strain>
    </source>
</reference>
<dbReference type="Gene3D" id="2.40.50.1070">
    <property type="match status" value="1"/>
</dbReference>
<evidence type="ECO:0000256" key="1">
    <source>
        <dbReference type="ARBA" id="ARBA00022603"/>
    </source>
</evidence>
<keyword evidence="3 4" id="KW-0949">S-adenosyl-L-methionine</keyword>
<dbReference type="OrthoDB" id="10250660at2759"/>
<comment type="caution">
    <text evidence="4">Lacks conserved residue(s) required for the propagation of feature annotation.</text>
</comment>
<keyword evidence="2 4" id="KW-0808">Transferase</keyword>
<feature type="active site" description="Nucleophile" evidence="4">
    <location>
        <position position="510"/>
    </location>
</feature>
<dbReference type="VEuPathDB" id="TriTrypDB:TRSC58_02265"/>
<accession>A0A061J9P4</accession>
<evidence type="ECO:0000256" key="3">
    <source>
        <dbReference type="ARBA" id="ARBA00022691"/>
    </source>
</evidence>
<dbReference type="InterPro" id="IPR010280">
    <property type="entry name" value="U5_MeTrfase_fam"/>
</dbReference>
<proteinExistence type="inferred from homology"/>
<organism evidence="5 6">
    <name type="scientific">Trypanosoma rangeli SC58</name>
    <dbReference type="NCBI Taxonomy" id="429131"/>
    <lineage>
        <taxon>Eukaryota</taxon>
        <taxon>Discoba</taxon>
        <taxon>Euglenozoa</taxon>
        <taxon>Kinetoplastea</taxon>
        <taxon>Metakinetoplastina</taxon>
        <taxon>Trypanosomatida</taxon>
        <taxon>Trypanosomatidae</taxon>
        <taxon>Trypanosoma</taxon>
        <taxon>Herpetosoma</taxon>
    </lineage>
</organism>
<feature type="binding site" evidence="4">
    <location>
        <position position="380"/>
    </location>
    <ligand>
        <name>S-adenosyl-L-methionine</name>
        <dbReference type="ChEBI" id="CHEBI:59789"/>
    </ligand>
</feature>
<dbReference type="InterPro" id="IPR030391">
    <property type="entry name" value="MeTrfase_TrmA_CS"/>
</dbReference>
<dbReference type="InterPro" id="IPR045850">
    <property type="entry name" value="TRM2_met"/>
</dbReference>
<dbReference type="EMBL" id="AUPL01002265">
    <property type="protein sequence ID" value="ESL10007.1"/>
    <property type="molecule type" value="Genomic_DNA"/>
</dbReference>
<dbReference type="AlphaFoldDB" id="A0A061J9P4"/>
<gene>
    <name evidence="5" type="ORF">TRSC58_02265</name>
</gene>
<dbReference type="Gene3D" id="3.40.50.150">
    <property type="entry name" value="Vaccinia Virus protein VP39"/>
    <property type="match status" value="1"/>
</dbReference>
<dbReference type="PANTHER" id="PTHR45904">
    <property type="entry name" value="TRNA (URACIL-5-)-METHYLTRANSFERASE"/>
    <property type="match status" value="1"/>
</dbReference>
<dbReference type="GO" id="GO:0006396">
    <property type="term" value="P:RNA processing"/>
    <property type="evidence" value="ECO:0007669"/>
    <property type="project" value="InterPro"/>
</dbReference>
<dbReference type="CDD" id="cd02440">
    <property type="entry name" value="AdoMet_MTases"/>
    <property type="match status" value="1"/>
</dbReference>
<dbReference type="Proteomes" id="UP000031737">
    <property type="component" value="Unassembled WGS sequence"/>
</dbReference>
<evidence type="ECO:0000313" key="6">
    <source>
        <dbReference type="Proteomes" id="UP000031737"/>
    </source>
</evidence>
<dbReference type="PROSITE" id="PS01231">
    <property type="entry name" value="TRMA_2"/>
    <property type="match status" value="1"/>
</dbReference>
<dbReference type="GO" id="GO:0032259">
    <property type="term" value="P:methylation"/>
    <property type="evidence" value="ECO:0007669"/>
    <property type="project" value="UniProtKB-KW"/>
</dbReference>
<keyword evidence="6" id="KW-1185">Reference proteome</keyword>
<dbReference type="InterPro" id="IPR029063">
    <property type="entry name" value="SAM-dependent_MTases_sf"/>
</dbReference>
<protein>
    <recommendedName>
        <fullName evidence="7">tRNA (Uracil-5-)-methyltransferase</fullName>
    </recommendedName>
</protein>
<feature type="binding site" evidence="4">
    <location>
        <position position="482"/>
    </location>
    <ligand>
        <name>S-adenosyl-L-methionine</name>
        <dbReference type="ChEBI" id="CHEBI:59789"/>
    </ligand>
</feature>